<evidence type="ECO:0000256" key="5">
    <source>
        <dbReference type="ARBA" id="ARBA00022840"/>
    </source>
</evidence>
<evidence type="ECO:0000313" key="9">
    <source>
        <dbReference type="EMBL" id="MEX6689739.1"/>
    </source>
</evidence>
<gene>
    <name evidence="9" type="primary">rfaE2</name>
    <name evidence="9" type="ORF">QTN47_19695</name>
</gene>
<keyword evidence="10" id="KW-1185">Reference proteome</keyword>
<reference evidence="9 10" key="1">
    <citation type="submission" date="2023-07" db="EMBL/GenBank/DDBJ databases">
        <authorList>
            <person name="Lian W.-H."/>
        </authorList>
    </citation>
    <scope>NUCLEOTIDE SEQUENCE [LARGE SCALE GENOMIC DNA]</scope>
    <source>
        <strain evidence="9 10">SYSU DXS3180</strain>
    </source>
</reference>
<comment type="caution">
    <text evidence="9">The sequence shown here is derived from an EMBL/GenBank/DDBJ whole genome shotgun (WGS) entry which is preliminary data.</text>
</comment>
<dbReference type="GO" id="GO:0016779">
    <property type="term" value="F:nucleotidyltransferase activity"/>
    <property type="evidence" value="ECO:0007669"/>
    <property type="project" value="UniProtKB-KW"/>
</dbReference>
<evidence type="ECO:0000256" key="6">
    <source>
        <dbReference type="ARBA" id="ARBA00023277"/>
    </source>
</evidence>
<dbReference type="InterPro" id="IPR050385">
    <property type="entry name" value="Archaeal_FAD_synthase"/>
</dbReference>
<dbReference type="PANTHER" id="PTHR43793">
    <property type="entry name" value="FAD SYNTHASE"/>
    <property type="match status" value="1"/>
</dbReference>
<evidence type="ECO:0000256" key="4">
    <source>
        <dbReference type="ARBA" id="ARBA00022741"/>
    </source>
</evidence>
<dbReference type="NCBIfam" id="TIGR02199">
    <property type="entry name" value="rfaE_dom_II"/>
    <property type="match status" value="1"/>
</dbReference>
<evidence type="ECO:0000256" key="7">
    <source>
        <dbReference type="ARBA" id="ARBA00047428"/>
    </source>
</evidence>
<keyword evidence="6" id="KW-0119">Carbohydrate metabolism</keyword>
<dbReference type="Gene3D" id="3.40.50.620">
    <property type="entry name" value="HUPs"/>
    <property type="match status" value="1"/>
</dbReference>
<evidence type="ECO:0000256" key="3">
    <source>
        <dbReference type="ARBA" id="ARBA00022695"/>
    </source>
</evidence>
<sequence>MKNTSYISQKIVTAVRLQHLMKGWRLNGKTVSFTNGCFDILHEGHIFSLSQAASEADFLVVGVNSDESVKLLKKGPDRPVNNQQSRSLILASLLMVDAVVIFDEETPRDLITAIMPDVIVKGGDYTVEQIAGAKEVIANGGRVVINPIIQGFSTTGLIEKIRKLG</sequence>
<keyword evidence="5" id="KW-0067">ATP-binding</keyword>
<dbReference type="Pfam" id="PF01467">
    <property type="entry name" value="CTP_transf_like"/>
    <property type="match status" value="1"/>
</dbReference>
<dbReference type="PANTHER" id="PTHR43793:SF2">
    <property type="entry name" value="BIFUNCTIONAL PROTEIN HLDE"/>
    <property type="match status" value="1"/>
</dbReference>
<evidence type="ECO:0000313" key="10">
    <source>
        <dbReference type="Proteomes" id="UP001560573"/>
    </source>
</evidence>
<accession>A0ABV3ZIM4</accession>
<dbReference type="InterPro" id="IPR014729">
    <property type="entry name" value="Rossmann-like_a/b/a_fold"/>
</dbReference>
<organism evidence="9 10">
    <name type="scientific">Danxiaibacter flavus</name>
    <dbReference type="NCBI Taxonomy" id="3049108"/>
    <lineage>
        <taxon>Bacteria</taxon>
        <taxon>Pseudomonadati</taxon>
        <taxon>Bacteroidota</taxon>
        <taxon>Chitinophagia</taxon>
        <taxon>Chitinophagales</taxon>
        <taxon>Chitinophagaceae</taxon>
        <taxon>Danxiaibacter</taxon>
    </lineage>
</organism>
<dbReference type="EC" id="2.7.7.70" evidence="1"/>
<evidence type="ECO:0000256" key="1">
    <source>
        <dbReference type="ARBA" id="ARBA00012519"/>
    </source>
</evidence>
<dbReference type="InterPro" id="IPR011914">
    <property type="entry name" value="RfaE_dom_II"/>
</dbReference>
<dbReference type="SUPFAM" id="SSF52374">
    <property type="entry name" value="Nucleotidylyl transferase"/>
    <property type="match status" value="1"/>
</dbReference>
<proteinExistence type="predicted"/>
<feature type="domain" description="Cytidyltransferase-like" evidence="8">
    <location>
        <begin position="33"/>
        <end position="142"/>
    </location>
</feature>
<name>A0ABV3ZIM4_9BACT</name>
<keyword evidence="4" id="KW-0547">Nucleotide-binding</keyword>
<dbReference type="RefSeq" id="WP_369331147.1">
    <property type="nucleotide sequence ID" value="NZ_JAULBC010000007.1"/>
</dbReference>
<dbReference type="NCBIfam" id="TIGR00125">
    <property type="entry name" value="cyt_tran_rel"/>
    <property type="match status" value="1"/>
</dbReference>
<dbReference type="Proteomes" id="UP001560573">
    <property type="component" value="Unassembled WGS sequence"/>
</dbReference>
<dbReference type="InterPro" id="IPR004821">
    <property type="entry name" value="Cyt_trans-like"/>
</dbReference>
<keyword evidence="3 9" id="KW-0548">Nucleotidyltransferase</keyword>
<keyword evidence="2" id="KW-0808">Transferase</keyword>
<comment type="catalytic activity">
    <reaction evidence="7">
        <text>D-glycero-beta-D-manno-heptose 1-phosphate + ATP + H(+) = ADP-D-glycero-beta-D-manno-heptose + diphosphate</text>
        <dbReference type="Rhea" id="RHEA:27465"/>
        <dbReference type="ChEBI" id="CHEBI:15378"/>
        <dbReference type="ChEBI" id="CHEBI:30616"/>
        <dbReference type="ChEBI" id="CHEBI:33019"/>
        <dbReference type="ChEBI" id="CHEBI:59967"/>
        <dbReference type="ChEBI" id="CHEBI:61593"/>
        <dbReference type="EC" id="2.7.7.70"/>
    </reaction>
</comment>
<evidence type="ECO:0000259" key="8">
    <source>
        <dbReference type="Pfam" id="PF01467"/>
    </source>
</evidence>
<dbReference type="EMBL" id="JAULBC010000007">
    <property type="protein sequence ID" value="MEX6689739.1"/>
    <property type="molecule type" value="Genomic_DNA"/>
</dbReference>
<evidence type="ECO:0000256" key="2">
    <source>
        <dbReference type="ARBA" id="ARBA00022679"/>
    </source>
</evidence>
<protein>
    <recommendedName>
        <fullName evidence="1">D-glycero-beta-D-manno-heptose 1-phosphate adenylyltransferase</fullName>
        <ecNumber evidence="1">2.7.7.70</ecNumber>
    </recommendedName>
</protein>